<dbReference type="Proteomes" id="UP000516666">
    <property type="component" value="Chromosome"/>
</dbReference>
<organism evidence="2 3">
    <name type="scientific">Acinetobacter seifertii</name>
    <dbReference type="NCBI Taxonomy" id="1530123"/>
    <lineage>
        <taxon>Bacteria</taxon>
        <taxon>Pseudomonadati</taxon>
        <taxon>Pseudomonadota</taxon>
        <taxon>Gammaproteobacteria</taxon>
        <taxon>Moraxellales</taxon>
        <taxon>Moraxellaceae</taxon>
        <taxon>Acinetobacter</taxon>
        <taxon>Acinetobacter calcoaceticus/baumannii complex</taxon>
    </lineage>
</organism>
<feature type="region of interest" description="Disordered" evidence="1">
    <location>
        <begin position="38"/>
        <end position="59"/>
    </location>
</feature>
<dbReference type="EMBL" id="CP061646">
    <property type="protein sequence ID" value="QNX73253.1"/>
    <property type="molecule type" value="Genomic_DNA"/>
</dbReference>
<accession>A0A7H2VA70</accession>
<evidence type="ECO:0000313" key="3">
    <source>
        <dbReference type="Proteomes" id="UP000516666"/>
    </source>
</evidence>
<dbReference type="AlphaFoldDB" id="A0A7H2VA70"/>
<feature type="compositionally biased region" description="Basic and acidic residues" evidence="1">
    <location>
        <begin position="38"/>
        <end position="47"/>
    </location>
</feature>
<dbReference type="RefSeq" id="WP_191010995.1">
    <property type="nucleotide sequence ID" value="NZ_CP061626.1"/>
</dbReference>
<proteinExistence type="predicted"/>
<protein>
    <submittedName>
        <fullName evidence="2">Uncharacterized protein</fullName>
    </submittedName>
</protein>
<reference evidence="2 3" key="2">
    <citation type="submission" date="2020-09" db="EMBL/GenBank/DDBJ databases">
        <authorList>
            <person name="Chen F.-J."/>
            <person name="Lee Y.-T."/>
        </authorList>
    </citation>
    <scope>NUCLEOTIDE SEQUENCE [LARGE SCALE GENOMIC DNA]</scope>
    <source>
        <strain evidence="2 3">AS39</strain>
    </source>
</reference>
<evidence type="ECO:0000256" key="1">
    <source>
        <dbReference type="SAM" id="MobiDB-lite"/>
    </source>
</evidence>
<name>A0A7H2VA70_9GAMM</name>
<evidence type="ECO:0000313" key="2">
    <source>
        <dbReference type="EMBL" id="QNX73253.1"/>
    </source>
</evidence>
<reference evidence="3" key="1">
    <citation type="submission" date="2020-09" db="EMBL/GenBank/DDBJ databases">
        <title>Clinical and molecular characterization of Acinetobacter seifertii in Taiwan.</title>
        <authorList>
            <person name="Li L.-H."/>
            <person name="Yang Y.-S."/>
            <person name="Sun J.-R."/>
            <person name="Huang T.-W."/>
            <person name="Huang W.-C."/>
            <person name="Wang Y.-C."/>
            <person name="Kuo T.-H."/>
            <person name="Kuo S.-C."/>
            <person name="Chen T.-L."/>
        </authorList>
    </citation>
    <scope>NUCLEOTIDE SEQUENCE [LARGE SCALE GENOMIC DNA]</scope>
    <source>
        <strain evidence="3">AS39</strain>
    </source>
</reference>
<gene>
    <name evidence="2" type="ORF">IC776_05135</name>
</gene>
<sequence>MKIILILVVLLSLALLLFLLYQSQKMLRYVQKQQALENKKNGRERQLHPKLQQIKKPQD</sequence>